<proteinExistence type="predicted"/>
<name>A0A0L9TL44_PHAAN</name>
<evidence type="ECO:0000313" key="4">
    <source>
        <dbReference type="Proteomes" id="UP000743370"/>
    </source>
</evidence>
<dbReference type="Gramene" id="KOM31270">
    <property type="protein sequence ID" value="KOM31270"/>
    <property type="gene ID" value="LR48_Vigan01g082500"/>
</dbReference>
<organism evidence="2 3">
    <name type="scientific">Phaseolus angularis</name>
    <name type="common">Azuki bean</name>
    <name type="synonym">Vigna angularis</name>
    <dbReference type="NCBI Taxonomy" id="3914"/>
    <lineage>
        <taxon>Eukaryota</taxon>
        <taxon>Viridiplantae</taxon>
        <taxon>Streptophyta</taxon>
        <taxon>Embryophyta</taxon>
        <taxon>Tracheophyta</taxon>
        <taxon>Spermatophyta</taxon>
        <taxon>Magnoliopsida</taxon>
        <taxon>eudicotyledons</taxon>
        <taxon>Gunneridae</taxon>
        <taxon>Pentapetalae</taxon>
        <taxon>rosids</taxon>
        <taxon>fabids</taxon>
        <taxon>Fabales</taxon>
        <taxon>Fabaceae</taxon>
        <taxon>Papilionoideae</taxon>
        <taxon>50 kb inversion clade</taxon>
        <taxon>NPAAA clade</taxon>
        <taxon>indigoferoid/millettioid clade</taxon>
        <taxon>Phaseoleae</taxon>
        <taxon>Vigna</taxon>
    </lineage>
</organism>
<dbReference type="EMBL" id="JABFOF010000001">
    <property type="protein sequence ID" value="KAG2409963.1"/>
    <property type="molecule type" value="Genomic_DNA"/>
</dbReference>
<dbReference type="Proteomes" id="UP000743370">
    <property type="component" value="Unassembled WGS sequence"/>
</dbReference>
<accession>A0A0L9TL44</accession>
<evidence type="ECO:0000313" key="2">
    <source>
        <dbReference type="EMBL" id="KOM31270.1"/>
    </source>
</evidence>
<reference evidence="1 4" key="3">
    <citation type="submission" date="2020-05" db="EMBL/GenBank/DDBJ databases">
        <title>Vigna angularis (adzuki bean) Var. LongXiaoDou No. 4 denovo assembly.</title>
        <authorList>
            <person name="Xiang H."/>
        </authorList>
    </citation>
    <scope>NUCLEOTIDE SEQUENCE [LARGE SCALE GENOMIC DNA]</scope>
    <source>
        <tissue evidence="1">Leaf</tissue>
    </source>
</reference>
<gene>
    <name evidence="1" type="ORF">HKW66_Vig0006280</name>
    <name evidence="2" type="ORF">LR48_Vigan01g082500</name>
</gene>
<sequence length="86" mass="10054">MNERPPTKEVRFELNRLGFTGQARQHRRRLSSSAIEEKLIKLDKEASLRHSVKINDCDNVEVYVKGVVLMYYEDLKAKLRSMGWSS</sequence>
<evidence type="ECO:0000313" key="3">
    <source>
        <dbReference type="Proteomes" id="UP000053144"/>
    </source>
</evidence>
<evidence type="ECO:0000313" key="1">
    <source>
        <dbReference type="EMBL" id="KAG2409963.1"/>
    </source>
</evidence>
<dbReference type="EMBL" id="CM003371">
    <property type="protein sequence ID" value="KOM31270.1"/>
    <property type="molecule type" value="Genomic_DNA"/>
</dbReference>
<reference evidence="2" key="2">
    <citation type="submission" date="2015-02" db="EMBL/GenBank/DDBJ databases">
        <authorList>
            <person name="Chooi Y.-H."/>
        </authorList>
    </citation>
    <scope>NUCLEOTIDE SEQUENCE</scope>
    <source>
        <tissue evidence="2">Seedling</tissue>
    </source>
</reference>
<dbReference type="AlphaFoldDB" id="A0A0L9TL44"/>
<reference evidence="3" key="1">
    <citation type="journal article" date="2015" name="Proc. Natl. Acad. Sci. U.S.A.">
        <title>Genome sequencing of adzuki bean (Vigna angularis) provides insight into high starch and low fat accumulation and domestication.</title>
        <authorList>
            <person name="Yang K."/>
            <person name="Tian Z."/>
            <person name="Chen C."/>
            <person name="Luo L."/>
            <person name="Zhao B."/>
            <person name="Wang Z."/>
            <person name="Yu L."/>
            <person name="Li Y."/>
            <person name="Sun Y."/>
            <person name="Li W."/>
            <person name="Chen Y."/>
            <person name="Li Y."/>
            <person name="Zhang Y."/>
            <person name="Ai D."/>
            <person name="Zhao J."/>
            <person name="Shang C."/>
            <person name="Ma Y."/>
            <person name="Wu B."/>
            <person name="Wang M."/>
            <person name="Gao L."/>
            <person name="Sun D."/>
            <person name="Zhang P."/>
            <person name="Guo F."/>
            <person name="Wang W."/>
            <person name="Li Y."/>
            <person name="Wang J."/>
            <person name="Varshney R.K."/>
            <person name="Wang J."/>
            <person name="Ling H.Q."/>
            <person name="Wan P."/>
        </authorList>
    </citation>
    <scope>NUCLEOTIDE SEQUENCE</scope>
    <source>
        <strain evidence="3">cv. Jingnong 6</strain>
    </source>
</reference>
<protein>
    <submittedName>
        <fullName evidence="2">Uncharacterized protein</fullName>
    </submittedName>
</protein>
<dbReference type="Proteomes" id="UP000053144">
    <property type="component" value="Chromosome 1"/>
</dbReference>